<feature type="compositionally biased region" description="Polar residues" evidence="1">
    <location>
        <begin position="3601"/>
        <end position="3621"/>
    </location>
</feature>
<dbReference type="InterPro" id="IPR050327">
    <property type="entry name" value="Proton-linked_MCT"/>
</dbReference>
<keyword evidence="2" id="KW-0472">Membrane</keyword>
<dbReference type="Gene3D" id="1.20.1250.20">
    <property type="entry name" value="MFS general substrate transporter like domains"/>
    <property type="match status" value="2"/>
</dbReference>
<dbReference type="SUPFAM" id="SSF57625">
    <property type="entry name" value="Invertebrate chitin-binding proteins"/>
    <property type="match status" value="2"/>
</dbReference>
<feature type="transmembrane region" description="Helical" evidence="2">
    <location>
        <begin position="57"/>
        <end position="78"/>
    </location>
</feature>
<accession>A0A922MS92</accession>
<dbReference type="InterPro" id="IPR036259">
    <property type="entry name" value="MFS_trans_sf"/>
</dbReference>
<gene>
    <name evidence="4" type="ORF">HF086_011629</name>
</gene>
<dbReference type="SUPFAM" id="SSF103473">
    <property type="entry name" value="MFS general substrate transporter"/>
    <property type="match status" value="1"/>
</dbReference>
<dbReference type="InterPro" id="IPR002557">
    <property type="entry name" value="Chitin-bd_dom"/>
</dbReference>
<feature type="transmembrane region" description="Helical" evidence="2">
    <location>
        <begin position="437"/>
        <end position="457"/>
    </location>
</feature>
<name>A0A922MS92_SPOEX</name>
<feature type="transmembrane region" description="Helical" evidence="2">
    <location>
        <begin position="30"/>
        <end position="51"/>
    </location>
</feature>
<sequence length="3691" mass="405847">MASTAICRGSEQCWFREAADSWGGAVGYRVMATLGLAMVVASLLICAFIPFHLQPLVYGILGGFGSSLISAQVDAVVFDTYDSRLGIIRGVCFAGQAVGQAMFPHIIVALIEAYGYSYSYIVLAGIILQTLPAILLLRVDESIQRPISYSRYSDLAKTYAVFSNEGMDKNFYTTELPLHDLSQKYWKSPDDNMHKEPDFSEDFEYDGDVVATITPPPSPEEKRKNIFGVEILPEIPEESEESECEEEEKDSSVNKKRLSVAIKRLSTLGDSFDDCITKQIRRDSLPDGIEQKDYTEVEVTYDNVSPVTDIQREKIFNSFSFRCQSAYASMRRRMWMPSYRIYTIRRRLTFFMYNINDTFIKPLTRSLSCWKFYPSLLLYFARLSLTSVAMVSLSKIASEMHPRISISDANFLMTLYGFTWICFLLSIPWLAQTPKRNFKYVALAGVVISTLGCFVLAEADNHDSFSIGCVIAGFGYGAVSCCWETAVQDFVGARKWPKLHSPLETISGTLLAVFVVGISFIVDKERGLQTAMFILAITLSVLIAIPAIATVNINCNGKAFHCVNSTHFMICVDLGGGLSTTIDDFVIPCPETTVCQAHNIFECEFPKIEETLPLLHVLGVEKQSDISETTLVTNSDVVTKPAATSDIVSVFNDTVPTTTARPEEKLVLNANVLRSNNKNTGVKKDNTTILNSHVTSNIIDSAKEINDKQSNNSNLMTISATDKNKDHEIDVKNATITSASDNSKSTDINTSAVECINSKPIIDVHSVKIEAPTDVSTSSNTFNYTNSNANKLNKPLQIVPTHTSIFTSEVNSSSANPSRDIVANMEDNIGVVVTEVRPAFVDDILNKKSITAYRTTNNLTNTVHVTPIESDYSSSEFKNVDSKIQATTENTFAYIKKVYSNITESGYVASTFQNKLNENITLIDMPNTVPNKPLIQEVKIVNLTLNKYDFVQDSVILPPRNINNSTNSIDNHSIFLRVRDLPKNLTTLPTVKSNSFSSFIDKSDPLFSTKPETIQVESSSNKNKLIVEETYRDEKYNTSNQIPETITEHLIPVSLDLITEPVAVGANTQTNNTAIPLIDQLNTTLIPNTTVTTLPIDFTAKIDQNLNQNNDKFGVIEQPVTPKAVFSDVITISAVDTSSNISNKIISENYMDDVDQTNNILESATADQSAKSTTENTFVLLAEELDHTIIQNVANVTPRIDVLTDEDTINLHIQGYSNVETEAVTSERHILTNKSVSIVPVAINSTQVKQNFTVPNNSTKKEISFDNNLTLKSASVNLNNLPNIGSGILTDKSEVNPNIVQDALITKPSLIETNAPKNNFQVPTKTFVTQEAIEETVNNDTEIPIVPVEISTNGEVDTFTEVNNNTEKKSTGKSNTVNIFGLGTIVEYSDPVKIDMISKSITVHPDLLTTTEENSPSGIITATSLQDPSILISPTNVSTDEVGNIITPMAKPATTYNKNVDSVSNIMTIEGVSYTDSSQGHIANPGPSLNEKVNSLPEKSTLTTNNIATIASTQPFADVTTSMNNDNAVSTTPQVPVPLTMHNNVVDNDKGKSSVKPSNSIVATKKIAITASKVPSADVAIDKTYDNVVPMADEIPKPSTLGSNVVDIHKNKSSVQIVLVPENSNEHLTSIEKSPTNVLIIVGVSSSEPSTKDLNTKLGTLYIEKENSFPEKSTVPTVATEKIAITASTVPSSDVVVDKTFENVPKTDQIPKLSTLDNNVVDIHKNKSSVEIFVVPENTNEHLTSTEISPTNVLTTIAVSNTDSSTKLGTSYDERVNSITEKSIFVIDNIGITEPTADVAITTANNNVVPKINQVPILWEDHGSKVDNNIDKPSVPIYLVPENRTERLTSTQVSPTDILTTVDFSNTDSTATDQMTKLGTSYKEETTNIPQKSILVTENIGITVSTEPSVDAAIAMPKDNVVQMMDQAPKLSTVDNKKDKSLVQIELVPKSSTDPLDSSQISHTSILTTAGVAHTDSLQDEFRNLETSYNEKVISIPEKITLVTENIGVTTSTESFPNIAIAVTNDKDVPTMEQAPLLLTNYSNIVNHDTLVLIGNTSIKTLASIDGVNTSTVINRHIKTNKTDNAFQNGFTDINVAVNNIQNNSVAQNNNPSLISTIKLTELSQSTSHSNRVKGSPDKVATTIALEAKPSNIKTIDNTTKNIVTAMNNLKSKISENTHTTTNDQINSSGCNLSTYPKNNNNIQHQFTGQTLAEKNIIKESSDQIKESENNKDRISPPVTDVIQEFETVKINLNSSFGTSVPLSIVDENSSNSQTQKISESLSDVNNLHFLLNNKPVSVIKQISDKKATIVYNPQSVSITAIPANIPDNTDKVSLPNMKDLTNYTNLATPVEAHNSVITSKDISSSDGQNINVETHKTDLMQDTKNSLKLKQLKIYSNIPGTVVNANYNNYFIGNSSSVNNHTTVTQNISNEVLHKVAGNTVGPISTEMIKIQAPEIIIVEKISQSNSSSSVFNNLEATTTDKTFNESMITKIPASTTTAKHNIQSAIDLQENNAVVRKPLQITDTSLLIGLVPSTSYNTISSQSDHNIENAGLVSHKLRVTQDTNIAVKNPIGDIKATEVKYKNISSGSNSSVSILDNTRTPLPREISTTIVQDLTSINSGIKNGNVTAVPSGSVLETNSIHTTKHDYIDSEKKVASNNKSTLSLKQLHNLDSDNLKSISNADTWTSNGQEVNSQIPVQSNSANVANIAIFTSTDNKSNLKSHQIENIFSNISVHPQTTITKSISSNYNLGITNSPNVINKKNSTNVVKVTNSSSTTIPQIVNIQKESTPDYTINTKFQNLDTSKLLNELNKVTVTEESPIEEKLTEHLLQNKMATINSDQKLYSVEQNSDQRIQTVNPTVSKVNPNKDEIIEIVSTKNTVNSLNTIPNATLQLSRSYPTLSNSYKDTMQSQNRSGSITTNDYDVKKTLITDYIKSISKTLGVVPTEKTKLPQMLSTSGLNNERIQIVYPTVSTVNPNKDEIIEIVSTKNTLNSLNTIPNATLQLSSSYPTLSNSYKDSMQTQNRSVSVTTTDYDVKKTLITDYIKTISKTLGVVPTERTKLSTPKILSTSGLDNENNRDVSFTTTLLSNSFDRVYPNVNYEIRPQGIVKISSVNNMPTIVRDSIKSSFPTQAAFSSTGITPIQKIVITSNTGLSQSPLLVKLIKSIYSPQDEVSNVYKNPLVVSDTNIESIIKTPKSDSLVETIIFSKEKVKEPYVVSKITKDFQRSYDNSNVTLMQKVADNEKHAIVSNPNATEQVTNSSSIKIFNIHRGDTVKYSENDGKGSIDKAEIVNIEKNETTENKGIFMAKDTTVRSDVDFKNKYFPYAAVMSQANIDNNPIDYKYKLRLGIVTNYSTGANESVASKGNSETEANVYVNENTHNSSYVNITPDFEKARVRPNLENKTDNIGVSIVKRNSTINDNLVDLTSTNHTVTAYVQSCLNKVGKQGNKTSDEPRLDESSMHKANTAHVQINASSKVISTSTESPPVFNCIARGRYADKKDCRKFYTCIGNLQPIMGTCPNNTVFSEINKQCTRNLSHCVRNNQFRCLLEGRFSDFFKDNVYYICVKNDTNHFTRYKLRCQDGYHLDKESVRCERDEMTSTQSASSVSEISNDETTTPKTKSEKIKNSSGSDDFECEKEGNFPYAKDCRKYYVCTKVKDVYRRKIKKCSKDEVYDKKKKKCVDSDSREC</sequence>
<dbReference type="SMART" id="SM00494">
    <property type="entry name" value="ChtBD2"/>
    <property type="match status" value="3"/>
</dbReference>
<dbReference type="PANTHER" id="PTHR11360:SF284">
    <property type="entry name" value="EG:103B4.3 PROTEIN-RELATED"/>
    <property type="match status" value="1"/>
</dbReference>
<evidence type="ECO:0000256" key="1">
    <source>
        <dbReference type="SAM" id="MobiDB-lite"/>
    </source>
</evidence>
<organism evidence="4 5">
    <name type="scientific">Spodoptera exigua</name>
    <name type="common">Beet armyworm</name>
    <name type="synonym">Noctua fulgens</name>
    <dbReference type="NCBI Taxonomy" id="7107"/>
    <lineage>
        <taxon>Eukaryota</taxon>
        <taxon>Metazoa</taxon>
        <taxon>Ecdysozoa</taxon>
        <taxon>Arthropoda</taxon>
        <taxon>Hexapoda</taxon>
        <taxon>Insecta</taxon>
        <taxon>Pterygota</taxon>
        <taxon>Neoptera</taxon>
        <taxon>Endopterygota</taxon>
        <taxon>Lepidoptera</taxon>
        <taxon>Glossata</taxon>
        <taxon>Ditrysia</taxon>
        <taxon>Noctuoidea</taxon>
        <taxon>Noctuidae</taxon>
        <taxon>Amphipyrinae</taxon>
        <taxon>Spodoptera</taxon>
    </lineage>
</organism>
<dbReference type="Gene3D" id="2.170.140.10">
    <property type="entry name" value="Chitin binding domain"/>
    <property type="match status" value="2"/>
</dbReference>
<feature type="transmembrane region" description="Helical" evidence="2">
    <location>
        <begin position="90"/>
        <end position="111"/>
    </location>
</feature>
<feature type="region of interest" description="Disordered" evidence="1">
    <location>
        <begin position="3598"/>
        <end position="3641"/>
    </location>
</feature>
<dbReference type="GO" id="GO:0008028">
    <property type="term" value="F:monocarboxylic acid transmembrane transporter activity"/>
    <property type="evidence" value="ECO:0007669"/>
    <property type="project" value="TreeGrafter"/>
</dbReference>
<feature type="transmembrane region" description="Helical" evidence="2">
    <location>
        <begin position="117"/>
        <end position="137"/>
    </location>
</feature>
<evidence type="ECO:0000256" key="2">
    <source>
        <dbReference type="SAM" id="Phobius"/>
    </source>
</evidence>
<dbReference type="InterPro" id="IPR036508">
    <property type="entry name" value="Chitin-bd_dom_sf"/>
</dbReference>
<reference evidence="4" key="1">
    <citation type="journal article" date="2021" name="G3 (Bethesda)">
        <title>Genome and transcriptome analysis of the beet armyworm Spodoptera exigua reveals targets for pest control. .</title>
        <authorList>
            <person name="Simon S."/>
            <person name="Breeschoten T."/>
            <person name="Jansen H.J."/>
            <person name="Dirks R.P."/>
            <person name="Schranz M.E."/>
            <person name="Ros V.I.D."/>
        </authorList>
    </citation>
    <scope>NUCLEOTIDE SEQUENCE</scope>
    <source>
        <strain evidence="4">TB_SE_WUR_2020</strain>
    </source>
</reference>
<evidence type="ECO:0000313" key="5">
    <source>
        <dbReference type="Proteomes" id="UP000814243"/>
    </source>
</evidence>
<feature type="transmembrane region" description="Helical" evidence="2">
    <location>
        <begin position="409"/>
        <end position="431"/>
    </location>
</feature>
<dbReference type="Proteomes" id="UP000814243">
    <property type="component" value="Unassembled WGS sequence"/>
</dbReference>
<dbReference type="PANTHER" id="PTHR11360">
    <property type="entry name" value="MONOCARBOXYLATE TRANSPORTER"/>
    <property type="match status" value="1"/>
</dbReference>
<feature type="transmembrane region" description="Helical" evidence="2">
    <location>
        <begin position="464"/>
        <end position="486"/>
    </location>
</feature>
<evidence type="ECO:0000259" key="3">
    <source>
        <dbReference type="PROSITE" id="PS50940"/>
    </source>
</evidence>
<feature type="transmembrane region" description="Helical" evidence="2">
    <location>
        <begin position="506"/>
        <end position="523"/>
    </location>
</feature>
<dbReference type="Pfam" id="PF01607">
    <property type="entry name" value="CBM_14"/>
    <property type="match status" value="2"/>
</dbReference>
<feature type="transmembrane region" description="Helical" evidence="2">
    <location>
        <begin position="530"/>
        <end position="549"/>
    </location>
</feature>
<dbReference type="EMBL" id="JACEFF010000210">
    <property type="protein sequence ID" value="KAH9641879.1"/>
    <property type="molecule type" value="Genomic_DNA"/>
</dbReference>
<proteinExistence type="predicted"/>
<dbReference type="CDD" id="cd06174">
    <property type="entry name" value="MFS"/>
    <property type="match status" value="1"/>
</dbReference>
<dbReference type="GO" id="GO:0008061">
    <property type="term" value="F:chitin binding"/>
    <property type="evidence" value="ECO:0007669"/>
    <property type="project" value="InterPro"/>
</dbReference>
<comment type="caution">
    <text evidence="4">The sequence shown here is derived from an EMBL/GenBank/DDBJ whole genome shotgun (WGS) entry which is preliminary data.</text>
</comment>
<feature type="domain" description="Chitin-binding type-2" evidence="3">
    <location>
        <begin position="3489"/>
        <end position="3543"/>
    </location>
</feature>
<evidence type="ECO:0000313" key="4">
    <source>
        <dbReference type="EMBL" id="KAH9641879.1"/>
    </source>
</evidence>
<feature type="domain" description="Chitin-binding type-2" evidence="3">
    <location>
        <begin position="3635"/>
        <end position="3691"/>
    </location>
</feature>
<keyword evidence="2" id="KW-1133">Transmembrane helix</keyword>
<dbReference type="GO" id="GO:0005576">
    <property type="term" value="C:extracellular region"/>
    <property type="evidence" value="ECO:0007669"/>
    <property type="project" value="InterPro"/>
</dbReference>
<dbReference type="PROSITE" id="PS50940">
    <property type="entry name" value="CHIT_BIND_II"/>
    <property type="match status" value="2"/>
</dbReference>
<protein>
    <recommendedName>
        <fullName evidence="3">Chitin-binding type-2 domain-containing protein</fullName>
    </recommendedName>
</protein>
<keyword evidence="2" id="KW-0812">Transmembrane</keyword>